<dbReference type="SUPFAM" id="SSF51045">
    <property type="entry name" value="WW domain"/>
    <property type="match status" value="1"/>
</dbReference>
<dbReference type="STRING" id="78915.A0A4P9XQD1"/>
<organism evidence="5 6">
    <name type="scientific">Thamnocephalis sphaerospora</name>
    <dbReference type="NCBI Taxonomy" id="78915"/>
    <lineage>
        <taxon>Eukaryota</taxon>
        <taxon>Fungi</taxon>
        <taxon>Fungi incertae sedis</taxon>
        <taxon>Zoopagomycota</taxon>
        <taxon>Zoopagomycotina</taxon>
        <taxon>Zoopagomycetes</taxon>
        <taxon>Zoopagales</taxon>
        <taxon>Sigmoideomycetaceae</taxon>
        <taxon>Thamnocephalis</taxon>
    </lineage>
</organism>
<dbReference type="InterPro" id="IPR013257">
    <property type="entry name" value="SRI"/>
</dbReference>
<dbReference type="OrthoDB" id="422362at2759"/>
<dbReference type="CDD" id="cd00201">
    <property type="entry name" value="WW"/>
    <property type="match status" value="1"/>
</dbReference>
<dbReference type="InterPro" id="IPR036020">
    <property type="entry name" value="WW_dom_sf"/>
</dbReference>
<keyword evidence="6" id="KW-1185">Reference proteome</keyword>
<evidence type="ECO:0000259" key="4">
    <source>
        <dbReference type="PROSITE" id="PS50020"/>
    </source>
</evidence>
<dbReference type="Pfam" id="PF00397">
    <property type="entry name" value="WW"/>
    <property type="match status" value="1"/>
</dbReference>
<reference evidence="6" key="1">
    <citation type="journal article" date="2018" name="Nat. Microbiol.">
        <title>Leveraging single-cell genomics to expand the fungal tree of life.</title>
        <authorList>
            <person name="Ahrendt S.R."/>
            <person name="Quandt C.A."/>
            <person name="Ciobanu D."/>
            <person name="Clum A."/>
            <person name="Salamov A."/>
            <person name="Andreopoulos B."/>
            <person name="Cheng J.F."/>
            <person name="Woyke T."/>
            <person name="Pelin A."/>
            <person name="Henrissat B."/>
            <person name="Reynolds N.K."/>
            <person name="Benny G.L."/>
            <person name="Smith M.E."/>
            <person name="James T.Y."/>
            <person name="Grigoriev I.V."/>
        </authorList>
    </citation>
    <scope>NUCLEOTIDE SEQUENCE [LARGE SCALE GENOMIC DNA]</scope>
    <source>
        <strain evidence="6">RSA 1356</strain>
    </source>
</reference>
<gene>
    <name evidence="5" type="ORF">THASP1DRAFT_23728</name>
</gene>
<dbReference type="EMBL" id="KZ992622">
    <property type="protein sequence ID" value="RKP08236.1"/>
    <property type="molecule type" value="Genomic_DNA"/>
</dbReference>
<dbReference type="GO" id="GO:0006355">
    <property type="term" value="P:regulation of DNA-templated transcription"/>
    <property type="evidence" value="ECO:0007669"/>
    <property type="project" value="InterPro"/>
</dbReference>
<dbReference type="Proteomes" id="UP000271241">
    <property type="component" value="Unassembled WGS sequence"/>
</dbReference>
<dbReference type="AlphaFoldDB" id="A0A4P9XQD1"/>
<dbReference type="SMART" id="SM00456">
    <property type="entry name" value="WW"/>
    <property type="match status" value="1"/>
</dbReference>
<dbReference type="GO" id="GO:0005694">
    <property type="term" value="C:chromosome"/>
    <property type="evidence" value="ECO:0007669"/>
    <property type="project" value="InterPro"/>
</dbReference>
<feature type="region of interest" description="Disordered" evidence="3">
    <location>
        <begin position="178"/>
        <end position="207"/>
    </location>
</feature>
<dbReference type="Pfam" id="PF08236">
    <property type="entry name" value="SRI"/>
    <property type="match status" value="1"/>
</dbReference>
<dbReference type="Gene3D" id="1.10.1740.100">
    <property type="entry name" value="Set2, Rpb1 interacting domain"/>
    <property type="match status" value="1"/>
</dbReference>
<feature type="compositionally biased region" description="Low complexity" evidence="3">
    <location>
        <begin position="65"/>
        <end position="74"/>
    </location>
</feature>
<evidence type="ECO:0000256" key="3">
    <source>
        <dbReference type="SAM" id="MobiDB-lite"/>
    </source>
</evidence>
<protein>
    <recommendedName>
        <fullName evidence="4">WW domain-containing protein</fullName>
    </recommendedName>
</protein>
<feature type="region of interest" description="Disordered" evidence="3">
    <location>
        <begin position="1"/>
        <end position="84"/>
    </location>
</feature>
<feature type="compositionally biased region" description="Polar residues" evidence="3">
    <location>
        <begin position="180"/>
        <end position="207"/>
    </location>
</feature>
<accession>A0A4P9XQD1</accession>
<sequence>MTPIATKTDDGFDESQLPREPAAMRNRSYQHHYHHASQSQQHSRHHHHHSYQSSPASHHSHSYHGHSQSPHYQSPRSNTHQPSYAQVAAGTVASAAGPPSYTVESALSPSSATTMHMDNGAASMGSYSMSATPAHDAYQTAAAASPLVNGHSSSTGAAINLAAPITATAVVGGSGGWSMPSVSSAATTDSVGQNTGGTPSAYTPLTPAQTNGTDVAVSALPANWRTATSADGIYYYNTVTGETQWDPPSLDTPEHATSSGGKSSEETPDVRRARDTAPAVPRSKRKMDDEERRDRKRRHSFSESESQQAGDSKDSRLIRELRARVSEVVVKSLSKYKVEFDDIERFKKEAKKMTEVMVEKERRSEAIKAGRLPEIDEAYRNKVKKFVKDCMTRFRAKAVGRS</sequence>
<evidence type="ECO:0000313" key="5">
    <source>
        <dbReference type="EMBL" id="RKP08236.1"/>
    </source>
</evidence>
<dbReference type="InterPro" id="IPR038190">
    <property type="entry name" value="SRI_sf"/>
</dbReference>
<evidence type="ECO:0000256" key="1">
    <source>
        <dbReference type="ARBA" id="ARBA00004123"/>
    </source>
</evidence>
<dbReference type="PROSITE" id="PS01159">
    <property type="entry name" value="WW_DOMAIN_1"/>
    <property type="match status" value="1"/>
</dbReference>
<evidence type="ECO:0000313" key="6">
    <source>
        <dbReference type="Proteomes" id="UP000271241"/>
    </source>
</evidence>
<feature type="compositionally biased region" description="Basic and acidic residues" evidence="3">
    <location>
        <begin position="263"/>
        <end position="275"/>
    </location>
</feature>
<dbReference type="PROSITE" id="PS50020">
    <property type="entry name" value="WW_DOMAIN_2"/>
    <property type="match status" value="1"/>
</dbReference>
<name>A0A4P9XQD1_9FUNG</name>
<dbReference type="Gene3D" id="2.20.70.10">
    <property type="match status" value="1"/>
</dbReference>
<evidence type="ECO:0000256" key="2">
    <source>
        <dbReference type="ARBA" id="ARBA00023242"/>
    </source>
</evidence>
<feature type="domain" description="WW" evidence="4">
    <location>
        <begin position="218"/>
        <end position="250"/>
    </location>
</feature>
<dbReference type="InterPro" id="IPR001202">
    <property type="entry name" value="WW_dom"/>
</dbReference>
<keyword evidence="2" id="KW-0539">Nucleus</keyword>
<feature type="compositionally biased region" description="Polar residues" evidence="3">
    <location>
        <begin position="75"/>
        <end position="84"/>
    </location>
</feature>
<comment type="subcellular location">
    <subcellularLocation>
        <location evidence="1">Nucleus</location>
    </subcellularLocation>
</comment>
<proteinExistence type="predicted"/>
<feature type="region of interest" description="Disordered" evidence="3">
    <location>
        <begin position="243"/>
        <end position="315"/>
    </location>
</feature>